<comment type="caution">
    <text evidence="2">The sequence shown here is derived from an EMBL/GenBank/DDBJ whole genome shotgun (WGS) entry which is preliminary data.</text>
</comment>
<dbReference type="EMBL" id="MU858093">
    <property type="protein sequence ID" value="KAK4214454.1"/>
    <property type="molecule type" value="Genomic_DNA"/>
</dbReference>
<proteinExistence type="predicted"/>
<name>A0AAN6Y8L3_9PEZI</name>
<feature type="signal peptide" evidence="1">
    <location>
        <begin position="1"/>
        <end position="27"/>
    </location>
</feature>
<sequence length="373" mass="41495">MLSTLRHNGPMALLLLASLLEGYQALGATVPRNIQEPKGELHDRHDPGLNETAYQVAFVAGMGYSFKSLYEDCRSAKDPDGKVAEGHMANCVGAAITAVAGIVSAMDLSARAIGSIREFHINNPNFLPPLQNWRNNMHDSWFGHGNGKTKRAMLMPRGHDDLQALSKRLGSEVRHVGYWTDNESRIARRGDKPNEVPVLAARVTGGEDMHYAYLGEDSDGKHHFKMGLGLPEQATEEALLAKRADDDDPDPWLHGAFFTKGGINFWGQPDPTSPFGTMVSEEVWVDTDEEFGWLYKATMCTLRDYWFQDPMKGQAMHFQVYNRMDSSTLSVGAMAPFDENGNSAIEEFQEVVSGIDTHEKCMQKLGFDIQKKQ</sequence>
<evidence type="ECO:0000313" key="2">
    <source>
        <dbReference type="EMBL" id="KAK4214454.1"/>
    </source>
</evidence>
<protein>
    <submittedName>
        <fullName evidence="2">Uncharacterized protein</fullName>
    </submittedName>
</protein>
<evidence type="ECO:0000313" key="3">
    <source>
        <dbReference type="Proteomes" id="UP001301769"/>
    </source>
</evidence>
<gene>
    <name evidence="2" type="ORF">QBC37DRAFT_372965</name>
</gene>
<evidence type="ECO:0000256" key="1">
    <source>
        <dbReference type="SAM" id="SignalP"/>
    </source>
</evidence>
<reference evidence="2" key="2">
    <citation type="submission" date="2023-05" db="EMBL/GenBank/DDBJ databases">
        <authorList>
            <consortium name="Lawrence Berkeley National Laboratory"/>
            <person name="Steindorff A."/>
            <person name="Hensen N."/>
            <person name="Bonometti L."/>
            <person name="Westerberg I."/>
            <person name="Brannstrom I.O."/>
            <person name="Guillou S."/>
            <person name="Cros-Aarteil S."/>
            <person name="Calhoun S."/>
            <person name="Haridas S."/>
            <person name="Kuo A."/>
            <person name="Mondo S."/>
            <person name="Pangilinan J."/>
            <person name="Riley R."/>
            <person name="Labutti K."/>
            <person name="Andreopoulos B."/>
            <person name="Lipzen A."/>
            <person name="Chen C."/>
            <person name="Yanf M."/>
            <person name="Daum C."/>
            <person name="Ng V."/>
            <person name="Clum A."/>
            <person name="Ohm R."/>
            <person name="Martin F."/>
            <person name="Silar P."/>
            <person name="Natvig D."/>
            <person name="Lalanne C."/>
            <person name="Gautier V."/>
            <person name="Ament-Velasquez S.L."/>
            <person name="Kruys A."/>
            <person name="Hutchinson M.I."/>
            <person name="Powell A.J."/>
            <person name="Barry K."/>
            <person name="Miller A.N."/>
            <person name="Grigoriev I.V."/>
            <person name="Debuchy R."/>
            <person name="Gladieux P."/>
            <person name="Thoren M.H."/>
            <person name="Johannesson H."/>
        </authorList>
    </citation>
    <scope>NUCLEOTIDE SEQUENCE</scope>
    <source>
        <strain evidence="2">PSN293</strain>
    </source>
</reference>
<dbReference type="AlphaFoldDB" id="A0AAN6Y8L3"/>
<keyword evidence="1" id="KW-0732">Signal</keyword>
<reference evidence="2" key="1">
    <citation type="journal article" date="2023" name="Mol. Phylogenet. Evol.">
        <title>Genome-scale phylogeny and comparative genomics of the fungal order Sordariales.</title>
        <authorList>
            <person name="Hensen N."/>
            <person name="Bonometti L."/>
            <person name="Westerberg I."/>
            <person name="Brannstrom I.O."/>
            <person name="Guillou S."/>
            <person name="Cros-Aarteil S."/>
            <person name="Calhoun S."/>
            <person name="Haridas S."/>
            <person name="Kuo A."/>
            <person name="Mondo S."/>
            <person name="Pangilinan J."/>
            <person name="Riley R."/>
            <person name="LaButti K."/>
            <person name="Andreopoulos B."/>
            <person name="Lipzen A."/>
            <person name="Chen C."/>
            <person name="Yan M."/>
            <person name="Daum C."/>
            <person name="Ng V."/>
            <person name="Clum A."/>
            <person name="Steindorff A."/>
            <person name="Ohm R.A."/>
            <person name="Martin F."/>
            <person name="Silar P."/>
            <person name="Natvig D.O."/>
            <person name="Lalanne C."/>
            <person name="Gautier V."/>
            <person name="Ament-Velasquez S.L."/>
            <person name="Kruys A."/>
            <person name="Hutchinson M.I."/>
            <person name="Powell A.J."/>
            <person name="Barry K."/>
            <person name="Miller A.N."/>
            <person name="Grigoriev I.V."/>
            <person name="Debuchy R."/>
            <person name="Gladieux P."/>
            <person name="Hiltunen Thoren M."/>
            <person name="Johannesson H."/>
        </authorList>
    </citation>
    <scope>NUCLEOTIDE SEQUENCE</scope>
    <source>
        <strain evidence="2">PSN293</strain>
    </source>
</reference>
<feature type="chain" id="PRO_5042921796" evidence="1">
    <location>
        <begin position="28"/>
        <end position="373"/>
    </location>
</feature>
<keyword evidence="3" id="KW-1185">Reference proteome</keyword>
<organism evidence="2 3">
    <name type="scientific">Rhypophila decipiens</name>
    <dbReference type="NCBI Taxonomy" id="261697"/>
    <lineage>
        <taxon>Eukaryota</taxon>
        <taxon>Fungi</taxon>
        <taxon>Dikarya</taxon>
        <taxon>Ascomycota</taxon>
        <taxon>Pezizomycotina</taxon>
        <taxon>Sordariomycetes</taxon>
        <taxon>Sordariomycetidae</taxon>
        <taxon>Sordariales</taxon>
        <taxon>Naviculisporaceae</taxon>
        <taxon>Rhypophila</taxon>
    </lineage>
</organism>
<accession>A0AAN6Y8L3</accession>
<dbReference type="Proteomes" id="UP001301769">
    <property type="component" value="Unassembled WGS sequence"/>
</dbReference>